<evidence type="ECO:0000313" key="2">
    <source>
        <dbReference type="EMBL" id="CAA9351922.1"/>
    </source>
</evidence>
<sequence>MRLHHVQVSCPVGGEPAARAFYGDLLGLREVAKPPALQARGGVWFRDAGIELHIGVEEPFRPACKAHPALLVDDLDAVADRLAASGYEVTWDGDFPAYRRFYTRDGAGNRVEILGELRA</sequence>
<proteinExistence type="predicted"/>
<reference evidence="2" key="1">
    <citation type="submission" date="2020-02" db="EMBL/GenBank/DDBJ databases">
        <authorList>
            <person name="Meier V. D."/>
        </authorList>
    </citation>
    <scope>NUCLEOTIDE SEQUENCE</scope>
    <source>
        <strain evidence="2">AVDCRST_MAG29</strain>
    </source>
</reference>
<dbReference type="AlphaFoldDB" id="A0A6J4M7B7"/>
<dbReference type="InterPro" id="IPR029068">
    <property type="entry name" value="Glyas_Bleomycin-R_OHBP_Dase"/>
</dbReference>
<organism evidence="2">
    <name type="scientific">uncultured Nocardioidaceae bacterium</name>
    <dbReference type="NCBI Taxonomy" id="253824"/>
    <lineage>
        <taxon>Bacteria</taxon>
        <taxon>Bacillati</taxon>
        <taxon>Actinomycetota</taxon>
        <taxon>Actinomycetes</taxon>
        <taxon>Propionibacteriales</taxon>
        <taxon>Nocardioidaceae</taxon>
        <taxon>environmental samples</taxon>
    </lineage>
</organism>
<gene>
    <name evidence="2" type="ORF">AVDCRST_MAG29-2306</name>
</gene>
<dbReference type="Pfam" id="PF00903">
    <property type="entry name" value="Glyoxalase"/>
    <property type="match status" value="1"/>
</dbReference>
<dbReference type="PANTHER" id="PTHR39175">
    <property type="entry name" value="FAMILY PROTEIN, PUTATIVE (AFU_ORTHOLOGUE AFUA_3G15060)-RELATED"/>
    <property type="match status" value="1"/>
</dbReference>
<dbReference type="PANTHER" id="PTHR39175:SF1">
    <property type="entry name" value="FAMILY PROTEIN, PUTATIVE (AFU_ORTHOLOGUE AFUA_3G15060)-RELATED"/>
    <property type="match status" value="1"/>
</dbReference>
<evidence type="ECO:0000259" key="1">
    <source>
        <dbReference type="PROSITE" id="PS51819"/>
    </source>
</evidence>
<dbReference type="SUPFAM" id="SSF54593">
    <property type="entry name" value="Glyoxalase/Bleomycin resistance protein/Dihydroxybiphenyl dioxygenase"/>
    <property type="match status" value="1"/>
</dbReference>
<feature type="domain" description="VOC" evidence="1">
    <location>
        <begin position="2"/>
        <end position="116"/>
    </location>
</feature>
<name>A0A6J4M7B7_9ACTN</name>
<dbReference type="InterPro" id="IPR004360">
    <property type="entry name" value="Glyas_Fos-R_dOase_dom"/>
</dbReference>
<accession>A0A6J4M7B7</accession>
<dbReference type="Gene3D" id="3.10.180.10">
    <property type="entry name" value="2,3-Dihydroxybiphenyl 1,2-Dioxygenase, domain 1"/>
    <property type="match status" value="1"/>
</dbReference>
<protein>
    <recommendedName>
        <fullName evidence="1">VOC domain-containing protein</fullName>
    </recommendedName>
</protein>
<dbReference type="EMBL" id="CADCUG010000137">
    <property type="protein sequence ID" value="CAA9351922.1"/>
    <property type="molecule type" value="Genomic_DNA"/>
</dbReference>
<dbReference type="PROSITE" id="PS51819">
    <property type="entry name" value="VOC"/>
    <property type="match status" value="1"/>
</dbReference>
<dbReference type="InterPro" id="IPR037523">
    <property type="entry name" value="VOC_core"/>
</dbReference>